<evidence type="ECO:0000256" key="1">
    <source>
        <dbReference type="ARBA" id="ARBA00023125"/>
    </source>
</evidence>
<dbReference type="InterPro" id="IPR036388">
    <property type="entry name" value="WH-like_DNA-bd_sf"/>
</dbReference>
<dbReference type="InterPro" id="IPR036390">
    <property type="entry name" value="WH_DNA-bd_sf"/>
</dbReference>
<dbReference type="EMBL" id="JAXCLW010000001">
    <property type="protein sequence ID" value="MDY0882377.1"/>
    <property type="molecule type" value="Genomic_DNA"/>
</dbReference>
<dbReference type="RefSeq" id="WP_320507401.1">
    <property type="nucleotide sequence ID" value="NZ_JAXCLW010000001.1"/>
</dbReference>
<gene>
    <name evidence="2" type="ORF">SMD27_05955</name>
</gene>
<keyword evidence="1" id="KW-0238">DNA-binding</keyword>
<dbReference type="PANTHER" id="PTHR33221">
    <property type="entry name" value="WINGED HELIX-TURN-HELIX TRANSCRIPTIONAL REGULATOR, RRF2 FAMILY"/>
    <property type="match status" value="1"/>
</dbReference>
<evidence type="ECO:0000313" key="2">
    <source>
        <dbReference type="EMBL" id="MDY0882377.1"/>
    </source>
</evidence>
<accession>A0ABU5E7W7</accession>
<protein>
    <submittedName>
        <fullName evidence="2">Rrf2 family transcriptional regulator</fullName>
    </submittedName>
</protein>
<dbReference type="Gene3D" id="1.10.10.10">
    <property type="entry name" value="Winged helix-like DNA-binding domain superfamily/Winged helix DNA-binding domain"/>
    <property type="match status" value="1"/>
</dbReference>
<evidence type="ECO:0000313" key="3">
    <source>
        <dbReference type="Proteomes" id="UP001279642"/>
    </source>
</evidence>
<organism evidence="2 3">
    <name type="scientific">Dongia soli</name>
    <dbReference type="NCBI Taxonomy" id="600628"/>
    <lineage>
        <taxon>Bacteria</taxon>
        <taxon>Pseudomonadati</taxon>
        <taxon>Pseudomonadota</taxon>
        <taxon>Alphaproteobacteria</taxon>
        <taxon>Rhodospirillales</taxon>
        <taxon>Dongiaceae</taxon>
        <taxon>Dongia</taxon>
    </lineage>
</organism>
<name>A0ABU5E7W7_9PROT</name>
<dbReference type="Pfam" id="PF02082">
    <property type="entry name" value="Rrf2"/>
    <property type="match status" value="1"/>
</dbReference>
<keyword evidence="3" id="KW-1185">Reference proteome</keyword>
<dbReference type="SUPFAM" id="SSF46785">
    <property type="entry name" value="Winged helix' DNA-binding domain"/>
    <property type="match status" value="1"/>
</dbReference>
<reference evidence="2 3" key="1">
    <citation type="journal article" date="2016" name="Antonie Van Leeuwenhoek">
        <title>Dongia soli sp. nov., isolated from soil from Dokdo, Korea.</title>
        <authorList>
            <person name="Kim D.U."/>
            <person name="Lee H."/>
            <person name="Kim H."/>
            <person name="Kim S.G."/>
            <person name="Ka J.O."/>
        </authorList>
    </citation>
    <scope>NUCLEOTIDE SEQUENCE [LARGE SCALE GENOMIC DNA]</scope>
    <source>
        <strain evidence="2 3">D78</strain>
    </source>
</reference>
<dbReference type="NCBIfam" id="TIGR00738">
    <property type="entry name" value="rrf2_super"/>
    <property type="match status" value="1"/>
</dbReference>
<proteinExistence type="predicted"/>
<sequence>MAQFDRLHCLCGAGFPSLGDQMQVTQFTDYAVRTLIYLCLQPDRRATVEEIAARLHVSASHLTKVVHRLGRIGVIETLRGRRGGLRLNMAPDQISAGWLFRQTEDNLALADCFESAGCDCPLSGNCHMTGILQEALQAFLTVLDRYSLADLVRDQTLLRQLLGQAAVEPVAGLPQAAQ</sequence>
<comment type="caution">
    <text evidence="2">The sequence shown here is derived from an EMBL/GenBank/DDBJ whole genome shotgun (WGS) entry which is preliminary data.</text>
</comment>
<dbReference type="InterPro" id="IPR000944">
    <property type="entry name" value="Tscrpt_reg_Rrf2"/>
</dbReference>
<dbReference type="PANTHER" id="PTHR33221:SF4">
    <property type="entry name" value="HTH-TYPE TRANSCRIPTIONAL REPRESSOR NSRR"/>
    <property type="match status" value="1"/>
</dbReference>
<dbReference type="PROSITE" id="PS51197">
    <property type="entry name" value="HTH_RRF2_2"/>
    <property type="match status" value="1"/>
</dbReference>
<dbReference type="Proteomes" id="UP001279642">
    <property type="component" value="Unassembled WGS sequence"/>
</dbReference>